<evidence type="ECO:0000313" key="1">
    <source>
        <dbReference type="EMBL" id="VDC17969.1"/>
    </source>
</evidence>
<name>A0A3P5WSM9_9BACL</name>
<reference evidence="1 2" key="1">
    <citation type="submission" date="2018-11" db="EMBL/GenBank/DDBJ databases">
        <authorList>
            <person name="Criscuolo A."/>
        </authorList>
    </citation>
    <scope>NUCLEOTIDE SEQUENCE [LARGE SCALE GENOMIC DNA]</scope>
    <source>
        <strain evidence="1">ATB-66</strain>
    </source>
</reference>
<dbReference type="AlphaFoldDB" id="A0A3P5WSM9"/>
<gene>
    <name evidence="1" type="ORF">FILTAD_00003</name>
</gene>
<accession>A0A3P5WSM9</accession>
<dbReference type="Proteomes" id="UP000270468">
    <property type="component" value="Unassembled WGS sequence"/>
</dbReference>
<keyword evidence="2" id="KW-1185">Reference proteome</keyword>
<protein>
    <submittedName>
        <fullName evidence="1">Uncharacterized protein</fullName>
    </submittedName>
</protein>
<organism evidence="1 2">
    <name type="scientific">Filibacter tadaridae</name>
    <dbReference type="NCBI Taxonomy" id="2483811"/>
    <lineage>
        <taxon>Bacteria</taxon>
        <taxon>Bacillati</taxon>
        <taxon>Bacillota</taxon>
        <taxon>Bacilli</taxon>
        <taxon>Bacillales</taxon>
        <taxon>Caryophanaceae</taxon>
        <taxon>Filibacter</taxon>
    </lineage>
</organism>
<dbReference type="RefSeq" id="WP_124068466.1">
    <property type="nucleotide sequence ID" value="NZ_CBCRXF010000038.1"/>
</dbReference>
<dbReference type="EMBL" id="UXAV01000005">
    <property type="protein sequence ID" value="VDC17969.1"/>
    <property type="molecule type" value="Genomic_DNA"/>
</dbReference>
<sequence length="100" mass="11382">MAKQKHIVTAIRPFNFANDDGEKVQGVTVYYLDTTNENSEYGQGHAALNLTLIGEHSQKFTKLPGVYDLDFRQARDTKGRPVLKLQDVQYLKPFNLEIVI</sequence>
<proteinExistence type="predicted"/>
<evidence type="ECO:0000313" key="2">
    <source>
        <dbReference type="Proteomes" id="UP000270468"/>
    </source>
</evidence>